<reference evidence="2 3" key="1">
    <citation type="submission" date="2020-08" db="EMBL/GenBank/DDBJ databases">
        <title>Sequencing the genomes of 1000 actinobacteria strains.</title>
        <authorList>
            <person name="Klenk H.-P."/>
        </authorList>
    </citation>
    <scope>NUCLEOTIDE SEQUENCE [LARGE SCALE GENOMIC DNA]</scope>
    <source>
        <strain evidence="2 3">DSM 44320</strain>
    </source>
</reference>
<protein>
    <submittedName>
        <fullName evidence="2">Uncharacterized protein</fullName>
    </submittedName>
</protein>
<dbReference type="RefSeq" id="WP_183642608.1">
    <property type="nucleotide sequence ID" value="NZ_JACIBV010000001.1"/>
</dbReference>
<evidence type="ECO:0000313" key="3">
    <source>
        <dbReference type="Proteomes" id="UP000579945"/>
    </source>
</evidence>
<evidence type="ECO:0000313" key="2">
    <source>
        <dbReference type="EMBL" id="MBB3724537.1"/>
    </source>
</evidence>
<name>A0A7W5YKW1_9ACTN</name>
<dbReference type="AlphaFoldDB" id="A0A7W5YKW1"/>
<feature type="compositionally biased region" description="Basic and acidic residues" evidence="1">
    <location>
        <begin position="33"/>
        <end position="71"/>
    </location>
</feature>
<gene>
    <name evidence="2" type="ORF">FHR33_000397</name>
</gene>
<proteinExistence type="predicted"/>
<evidence type="ECO:0000256" key="1">
    <source>
        <dbReference type="SAM" id="MobiDB-lite"/>
    </source>
</evidence>
<feature type="compositionally biased region" description="Basic and acidic residues" evidence="1">
    <location>
        <begin position="90"/>
        <end position="107"/>
    </location>
</feature>
<sequence length="107" mass="11712">MKVEKLMAARSPALMAALRAGVPTEVAVPARSTPRDSSRAWHLRSGQDEGRKPMTVYDGDRDGRAGHDQDTSAHAPGTPFVIDKMTADQTSRRTRQEPINDGQDRAE</sequence>
<dbReference type="Proteomes" id="UP000579945">
    <property type="component" value="Unassembled WGS sequence"/>
</dbReference>
<feature type="region of interest" description="Disordered" evidence="1">
    <location>
        <begin position="27"/>
        <end position="107"/>
    </location>
</feature>
<accession>A0A7W5YKW1</accession>
<dbReference type="GeneID" id="95387038"/>
<organism evidence="2 3">
    <name type="scientific">Nonomuraea dietziae</name>
    <dbReference type="NCBI Taxonomy" id="65515"/>
    <lineage>
        <taxon>Bacteria</taxon>
        <taxon>Bacillati</taxon>
        <taxon>Actinomycetota</taxon>
        <taxon>Actinomycetes</taxon>
        <taxon>Streptosporangiales</taxon>
        <taxon>Streptosporangiaceae</taxon>
        <taxon>Nonomuraea</taxon>
    </lineage>
</organism>
<comment type="caution">
    <text evidence="2">The sequence shown here is derived from an EMBL/GenBank/DDBJ whole genome shotgun (WGS) entry which is preliminary data.</text>
</comment>
<keyword evidence="3" id="KW-1185">Reference proteome</keyword>
<dbReference type="EMBL" id="JACIBV010000001">
    <property type="protein sequence ID" value="MBB3724537.1"/>
    <property type="molecule type" value="Genomic_DNA"/>
</dbReference>